<dbReference type="Gene3D" id="2.10.230.10">
    <property type="entry name" value="Heat shock protein DnaJ, cysteine-rich domain"/>
    <property type="match status" value="1"/>
</dbReference>
<organism evidence="14 15">
    <name type="scientific">Salininema proteolyticum</name>
    <dbReference type="NCBI Taxonomy" id="1607685"/>
    <lineage>
        <taxon>Bacteria</taxon>
        <taxon>Bacillati</taxon>
        <taxon>Actinomycetota</taxon>
        <taxon>Actinomycetes</taxon>
        <taxon>Glycomycetales</taxon>
        <taxon>Glycomycetaceae</taxon>
        <taxon>Salininema</taxon>
    </lineage>
</organism>
<comment type="function">
    <text evidence="9">Participates actively in the response to hyperosmotic and heat shock by preventing the aggregation of stress-denatured proteins and by disaggregating proteins, also in an autonomous, DnaK-independent fashion. Unfolded proteins bind initially to DnaJ; upon interaction with the DnaJ-bound protein, DnaK hydrolyzes its bound ATP, resulting in the formation of a stable complex. GrpE releases ADP from DnaK; ATP binding to DnaK triggers the release of the substrate protein, thus completing the reaction cycle. Several rounds of ATP-dependent interactions between DnaJ, DnaK and GrpE are required for fully efficient folding. Also involved, together with DnaK and GrpE, in the DNA replication of plasmids through activation of initiation proteins.</text>
</comment>
<keyword evidence="8 9" id="KW-0143">Chaperone</keyword>
<name>A0ABV8TTY9_9ACTN</name>
<dbReference type="PROSITE" id="PS51188">
    <property type="entry name" value="ZF_CR"/>
    <property type="match status" value="1"/>
</dbReference>
<dbReference type="SUPFAM" id="SSF57938">
    <property type="entry name" value="DnaJ/Hsp40 cysteine-rich domain"/>
    <property type="match status" value="1"/>
</dbReference>
<dbReference type="Proteomes" id="UP001595823">
    <property type="component" value="Unassembled WGS sequence"/>
</dbReference>
<comment type="cofactor">
    <cofactor evidence="9">
        <name>Zn(2+)</name>
        <dbReference type="ChEBI" id="CHEBI:29105"/>
    </cofactor>
    <text evidence="9">Binds 2 Zn(2+) ions per monomer.</text>
</comment>
<dbReference type="HAMAP" id="MF_01152">
    <property type="entry name" value="DnaJ"/>
    <property type="match status" value="1"/>
</dbReference>
<dbReference type="PRINTS" id="PR00625">
    <property type="entry name" value="JDOMAIN"/>
</dbReference>
<feature type="binding site" evidence="9">
    <location>
        <position position="177"/>
    </location>
    <ligand>
        <name>Zn(2+)</name>
        <dbReference type="ChEBI" id="CHEBI:29105"/>
        <label>2</label>
    </ligand>
</feature>
<feature type="region of interest" description="Disordered" evidence="11">
    <location>
        <begin position="352"/>
        <end position="372"/>
    </location>
</feature>
<dbReference type="GO" id="GO:0016491">
    <property type="term" value="F:oxidoreductase activity"/>
    <property type="evidence" value="ECO:0007669"/>
    <property type="project" value="UniProtKB-KW"/>
</dbReference>
<dbReference type="InterPro" id="IPR036410">
    <property type="entry name" value="HSP_DnaJ_Cys-rich_dom_sf"/>
</dbReference>
<evidence type="ECO:0000256" key="10">
    <source>
        <dbReference type="PROSITE-ProRule" id="PRU00546"/>
    </source>
</evidence>
<evidence type="ECO:0000313" key="15">
    <source>
        <dbReference type="Proteomes" id="UP001595823"/>
    </source>
</evidence>
<comment type="subunit">
    <text evidence="9">Homodimer.</text>
</comment>
<dbReference type="CDD" id="cd06257">
    <property type="entry name" value="DnaJ"/>
    <property type="match status" value="1"/>
</dbReference>
<dbReference type="InterPro" id="IPR002939">
    <property type="entry name" value="DnaJ_C"/>
</dbReference>
<dbReference type="PROSITE" id="PS00636">
    <property type="entry name" value="DNAJ_1"/>
    <property type="match status" value="1"/>
</dbReference>
<feature type="repeat" description="CXXCXGXG motif" evidence="9">
    <location>
        <begin position="157"/>
        <end position="164"/>
    </location>
</feature>
<evidence type="ECO:0000256" key="11">
    <source>
        <dbReference type="SAM" id="MobiDB-lite"/>
    </source>
</evidence>
<dbReference type="CDD" id="cd10747">
    <property type="entry name" value="DnaJ_C"/>
    <property type="match status" value="1"/>
</dbReference>
<dbReference type="Gene3D" id="2.60.260.20">
    <property type="entry name" value="Urease metallochaperone UreE, N-terminal domain"/>
    <property type="match status" value="2"/>
</dbReference>
<dbReference type="Gene3D" id="1.10.287.110">
    <property type="entry name" value="DnaJ domain"/>
    <property type="match status" value="1"/>
</dbReference>
<dbReference type="PANTHER" id="PTHR43096:SF54">
    <property type="entry name" value="CHAPERONE PROTEIN DNAJ 1"/>
    <property type="match status" value="1"/>
</dbReference>
<evidence type="ECO:0000256" key="4">
    <source>
        <dbReference type="ARBA" id="ARBA00022737"/>
    </source>
</evidence>
<reference evidence="15" key="1">
    <citation type="journal article" date="2019" name="Int. J. Syst. Evol. Microbiol.">
        <title>The Global Catalogue of Microorganisms (GCM) 10K type strain sequencing project: providing services to taxonomists for standard genome sequencing and annotation.</title>
        <authorList>
            <consortium name="The Broad Institute Genomics Platform"/>
            <consortium name="The Broad Institute Genome Sequencing Center for Infectious Disease"/>
            <person name="Wu L."/>
            <person name="Ma J."/>
        </authorList>
    </citation>
    <scope>NUCLEOTIDE SEQUENCE [LARGE SCALE GENOMIC DNA]</scope>
    <source>
        <strain evidence="15">IBRC-M 10908</strain>
    </source>
</reference>
<keyword evidence="3 9" id="KW-0479">Metal-binding</keyword>
<comment type="caution">
    <text evidence="14">The sequence shown here is derived from an EMBL/GenBank/DDBJ whole genome shotgun (WGS) entry which is preliminary data.</text>
</comment>
<dbReference type="NCBIfam" id="TIGR02349">
    <property type="entry name" value="DnaJ_bact"/>
    <property type="match status" value="1"/>
</dbReference>
<comment type="domain">
    <text evidence="9">The J domain is necessary and sufficient to stimulate DnaK ATPase activity. Zinc center 1 plays an important role in the autonomous, DnaK-independent chaperone activity of DnaJ. Zinc center 2 is essential for interaction with DnaK and for DnaJ activity.</text>
</comment>
<dbReference type="InterPro" id="IPR036869">
    <property type="entry name" value="J_dom_sf"/>
</dbReference>
<evidence type="ECO:0000259" key="12">
    <source>
        <dbReference type="PROSITE" id="PS50076"/>
    </source>
</evidence>
<dbReference type="NCBIfam" id="NF008035">
    <property type="entry name" value="PRK10767.1"/>
    <property type="match status" value="1"/>
</dbReference>
<evidence type="ECO:0000256" key="1">
    <source>
        <dbReference type="ARBA" id="ARBA00022490"/>
    </source>
</evidence>
<dbReference type="InterPro" id="IPR008971">
    <property type="entry name" value="HSP40/DnaJ_pept-bd"/>
</dbReference>
<sequence>MASQDWLDKDFYAELGVPSDASKKDIDKAYRKLVRQYHPDNNSEPGAEDRFKAVSEAYSVLHDDAKRAEYDEVQLMKSGRGGFGGFGGGGVNMEDLFRQGSSSGDFGDIFGNLFGGSRRRSRGPRPGNDLRTHMTVDFADAVQGTTHDLRMRAPGTCETCHGSGAAPGTSPQTCPRCSGAGMVTVNQGGFSFQQTCPDCEGSGSIVPTPCSECGGSGAVTKDRTITVRIPAGIRDGQTIRLAGRGAPGERGGPSGDLMVDVHVRNHPLFGRDGNNLTLRLPVAYTEAALGAKVSVPTLEDSVTMRVPAGTPSGRVLRVKGRGVPGKGDLLVTVDVQVPQDLSREAKEALEKYAAVEPPADRRDLTEFTGKNP</sequence>
<evidence type="ECO:0000256" key="5">
    <source>
        <dbReference type="ARBA" id="ARBA00022771"/>
    </source>
</evidence>
<feature type="binding site" evidence="9">
    <location>
        <position position="157"/>
    </location>
    <ligand>
        <name>Zn(2+)</name>
        <dbReference type="ChEBI" id="CHEBI:29105"/>
        <label>1</label>
    </ligand>
</feature>
<evidence type="ECO:0000256" key="6">
    <source>
        <dbReference type="ARBA" id="ARBA00022833"/>
    </source>
</evidence>
<feature type="domain" description="CR-type" evidence="13">
    <location>
        <begin position="144"/>
        <end position="222"/>
    </location>
</feature>
<feature type="binding site" evidence="9">
    <location>
        <position position="160"/>
    </location>
    <ligand>
        <name>Zn(2+)</name>
        <dbReference type="ChEBI" id="CHEBI:29105"/>
        <label>1</label>
    </ligand>
</feature>
<feature type="domain" description="J" evidence="12">
    <location>
        <begin position="10"/>
        <end position="74"/>
    </location>
</feature>
<dbReference type="Pfam" id="PF01556">
    <property type="entry name" value="DnaJ_C"/>
    <property type="match status" value="1"/>
</dbReference>
<feature type="binding site" evidence="9">
    <location>
        <position position="210"/>
    </location>
    <ligand>
        <name>Zn(2+)</name>
        <dbReference type="ChEBI" id="CHEBI:29105"/>
        <label>1</label>
    </ligand>
</feature>
<gene>
    <name evidence="9 14" type="primary">dnaJ</name>
    <name evidence="14" type="ORF">ACFPET_01990</name>
</gene>
<evidence type="ECO:0000259" key="13">
    <source>
        <dbReference type="PROSITE" id="PS51188"/>
    </source>
</evidence>
<dbReference type="Pfam" id="PF00226">
    <property type="entry name" value="DnaJ"/>
    <property type="match status" value="1"/>
</dbReference>
<dbReference type="CDD" id="cd10719">
    <property type="entry name" value="DnaJ_zf"/>
    <property type="match status" value="1"/>
</dbReference>
<feature type="zinc finger region" description="CR-type" evidence="10">
    <location>
        <begin position="144"/>
        <end position="222"/>
    </location>
</feature>
<evidence type="ECO:0000256" key="2">
    <source>
        <dbReference type="ARBA" id="ARBA00022705"/>
    </source>
</evidence>
<dbReference type="PANTHER" id="PTHR43096">
    <property type="entry name" value="DNAJ HOMOLOG 1, MITOCHONDRIAL-RELATED"/>
    <property type="match status" value="1"/>
</dbReference>
<dbReference type="EMBL" id="JBHSDK010000002">
    <property type="protein sequence ID" value="MFC4333965.1"/>
    <property type="molecule type" value="Genomic_DNA"/>
</dbReference>
<dbReference type="InterPro" id="IPR012724">
    <property type="entry name" value="DnaJ"/>
</dbReference>
<evidence type="ECO:0000313" key="14">
    <source>
        <dbReference type="EMBL" id="MFC4333965.1"/>
    </source>
</evidence>
<comment type="similarity">
    <text evidence="9">Belongs to the DnaJ family.</text>
</comment>
<dbReference type="RefSeq" id="WP_380617702.1">
    <property type="nucleotide sequence ID" value="NZ_JBHSDK010000002.1"/>
</dbReference>
<dbReference type="SUPFAM" id="SSF46565">
    <property type="entry name" value="Chaperone J-domain"/>
    <property type="match status" value="1"/>
</dbReference>
<keyword evidence="2 9" id="KW-0235">DNA replication</keyword>
<keyword evidence="7 9" id="KW-0346">Stress response</keyword>
<feature type="binding site" evidence="9">
    <location>
        <position position="199"/>
    </location>
    <ligand>
        <name>Zn(2+)</name>
        <dbReference type="ChEBI" id="CHEBI:29105"/>
        <label>2</label>
    </ligand>
</feature>
<feature type="binding site" evidence="9">
    <location>
        <position position="196"/>
    </location>
    <ligand>
        <name>Zn(2+)</name>
        <dbReference type="ChEBI" id="CHEBI:29105"/>
        <label>2</label>
    </ligand>
</feature>
<evidence type="ECO:0000256" key="7">
    <source>
        <dbReference type="ARBA" id="ARBA00023016"/>
    </source>
</evidence>
<proteinExistence type="inferred from homology"/>
<keyword evidence="1 9" id="KW-0963">Cytoplasm</keyword>
<dbReference type="SUPFAM" id="SSF49493">
    <property type="entry name" value="HSP40/DnaJ peptide-binding domain"/>
    <property type="match status" value="2"/>
</dbReference>
<dbReference type="InterPro" id="IPR001623">
    <property type="entry name" value="DnaJ_domain"/>
</dbReference>
<feature type="repeat" description="CXXCXGXG motif" evidence="9">
    <location>
        <begin position="210"/>
        <end position="217"/>
    </location>
</feature>
<dbReference type="InterPro" id="IPR018253">
    <property type="entry name" value="DnaJ_domain_CS"/>
</dbReference>
<evidence type="ECO:0000256" key="3">
    <source>
        <dbReference type="ARBA" id="ARBA00022723"/>
    </source>
</evidence>
<keyword evidence="6 9" id="KW-0862">Zinc</keyword>
<dbReference type="PROSITE" id="PS50076">
    <property type="entry name" value="DNAJ_2"/>
    <property type="match status" value="1"/>
</dbReference>
<accession>A0ABV8TTY9</accession>
<keyword evidence="4 9" id="KW-0677">Repeat</keyword>
<feature type="binding site" evidence="9">
    <location>
        <position position="174"/>
    </location>
    <ligand>
        <name>Zn(2+)</name>
        <dbReference type="ChEBI" id="CHEBI:29105"/>
        <label>2</label>
    </ligand>
</feature>
<keyword evidence="14" id="KW-0560">Oxidoreductase</keyword>
<dbReference type="SMART" id="SM00271">
    <property type="entry name" value="DnaJ"/>
    <property type="match status" value="1"/>
</dbReference>
<keyword evidence="15" id="KW-1185">Reference proteome</keyword>
<feature type="repeat" description="CXXCXGXG motif" evidence="9">
    <location>
        <begin position="174"/>
        <end position="181"/>
    </location>
</feature>
<feature type="binding site" evidence="9">
    <location>
        <position position="213"/>
    </location>
    <ligand>
        <name>Zn(2+)</name>
        <dbReference type="ChEBI" id="CHEBI:29105"/>
        <label>1</label>
    </ligand>
</feature>
<protein>
    <recommendedName>
        <fullName evidence="9">Chaperone protein DnaJ</fullName>
    </recommendedName>
</protein>
<evidence type="ECO:0000256" key="8">
    <source>
        <dbReference type="ARBA" id="ARBA00023186"/>
    </source>
</evidence>
<keyword evidence="5 9" id="KW-0863">Zinc-finger</keyword>
<dbReference type="InterPro" id="IPR001305">
    <property type="entry name" value="HSP_DnaJ_Cys-rich_dom"/>
</dbReference>
<feature type="repeat" description="CXXCXGXG motif" evidence="9">
    <location>
        <begin position="196"/>
        <end position="203"/>
    </location>
</feature>
<comment type="subcellular location">
    <subcellularLocation>
        <location evidence="9">Cytoplasm</location>
    </subcellularLocation>
</comment>
<dbReference type="Pfam" id="PF00684">
    <property type="entry name" value="DnaJ_CXXCXGXG"/>
    <property type="match status" value="1"/>
</dbReference>
<evidence type="ECO:0000256" key="9">
    <source>
        <dbReference type="HAMAP-Rule" id="MF_01152"/>
    </source>
</evidence>